<feature type="binding site" description="axial binding residue" evidence="13">
    <location>
        <position position="351"/>
    </location>
    <ligand>
        <name>heme</name>
        <dbReference type="ChEBI" id="CHEBI:30413"/>
    </ligand>
    <ligandPart>
        <name>Fe</name>
        <dbReference type="ChEBI" id="CHEBI:18248"/>
    </ligandPart>
</feature>
<dbReference type="GO" id="GO:0004497">
    <property type="term" value="F:monooxygenase activity"/>
    <property type="evidence" value="ECO:0007669"/>
    <property type="project" value="UniProtKB-KW"/>
</dbReference>
<dbReference type="GO" id="GO:0005789">
    <property type="term" value="C:endoplasmic reticulum membrane"/>
    <property type="evidence" value="ECO:0007669"/>
    <property type="project" value="UniProtKB-SubCell"/>
</dbReference>
<name>A0A8K0P9X8_LADFU</name>
<keyword evidence="12" id="KW-0472">Membrane</keyword>
<evidence type="ECO:0000256" key="6">
    <source>
        <dbReference type="ARBA" id="ARBA00022723"/>
    </source>
</evidence>
<evidence type="ECO:0008006" key="17">
    <source>
        <dbReference type="Google" id="ProtNLM"/>
    </source>
</evidence>
<evidence type="ECO:0000256" key="14">
    <source>
        <dbReference type="RuleBase" id="RU000461"/>
    </source>
</evidence>
<dbReference type="GO" id="GO:0016705">
    <property type="term" value="F:oxidoreductase activity, acting on paired donors, with incorporation or reduction of molecular oxygen"/>
    <property type="evidence" value="ECO:0007669"/>
    <property type="project" value="InterPro"/>
</dbReference>
<dbReference type="PANTHER" id="PTHR24292">
    <property type="entry name" value="CYTOCHROME P450"/>
    <property type="match status" value="1"/>
</dbReference>
<dbReference type="SUPFAM" id="SSF48264">
    <property type="entry name" value="Cytochrome P450"/>
    <property type="match status" value="1"/>
</dbReference>
<evidence type="ECO:0000313" key="15">
    <source>
        <dbReference type="EMBL" id="KAG8235999.1"/>
    </source>
</evidence>
<evidence type="ECO:0000256" key="7">
    <source>
        <dbReference type="ARBA" id="ARBA00022824"/>
    </source>
</evidence>
<dbReference type="GO" id="GO:0020037">
    <property type="term" value="F:heme binding"/>
    <property type="evidence" value="ECO:0007669"/>
    <property type="project" value="InterPro"/>
</dbReference>
<evidence type="ECO:0000256" key="13">
    <source>
        <dbReference type="PIRSR" id="PIRSR602401-1"/>
    </source>
</evidence>
<comment type="caution">
    <text evidence="15">The sequence shown here is derived from an EMBL/GenBank/DDBJ whole genome shotgun (WGS) entry which is preliminary data.</text>
</comment>
<evidence type="ECO:0000256" key="1">
    <source>
        <dbReference type="ARBA" id="ARBA00001971"/>
    </source>
</evidence>
<evidence type="ECO:0000256" key="4">
    <source>
        <dbReference type="ARBA" id="ARBA00010617"/>
    </source>
</evidence>
<dbReference type="Gene3D" id="1.10.630.10">
    <property type="entry name" value="Cytochrome P450"/>
    <property type="match status" value="1"/>
</dbReference>
<evidence type="ECO:0000256" key="8">
    <source>
        <dbReference type="ARBA" id="ARBA00022848"/>
    </source>
</evidence>
<evidence type="ECO:0000256" key="9">
    <source>
        <dbReference type="ARBA" id="ARBA00023002"/>
    </source>
</evidence>
<dbReference type="EMBL" id="KZ308976">
    <property type="protein sequence ID" value="KAG8235999.1"/>
    <property type="molecule type" value="Genomic_DNA"/>
</dbReference>
<comment type="cofactor">
    <cofactor evidence="1 13">
        <name>heme</name>
        <dbReference type="ChEBI" id="CHEBI:30413"/>
    </cofactor>
</comment>
<keyword evidence="9 14" id="KW-0560">Oxidoreductase</keyword>
<dbReference type="InterPro" id="IPR002401">
    <property type="entry name" value="Cyt_P450_E_grp-I"/>
</dbReference>
<dbReference type="PRINTS" id="PR00385">
    <property type="entry name" value="P450"/>
</dbReference>
<dbReference type="AlphaFoldDB" id="A0A8K0P9X8"/>
<dbReference type="InterPro" id="IPR036396">
    <property type="entry name" value="Cyt_P450_sf"/>
</dbReference>
<proteinExistence type="inferred from homology"/>
<evidence type="ECO:0000256" key="3">
    <source>
        <dbReference type="ARBA" id="ARBA00004406"/>
    </source>
</evidence>
<keyword evidence="8" id="KW-0492">Microsome</keyword>
<evidence type="ECO:0000256" key="12">
    <source>
        <dbReference type="ARBA" id="ARBA00023136"/>
    </source>
</evidence>
<protein>
    <recommendedName>
        <fullName evidence="17">Cytochrome P450</fullName>
    </recommendedName>
</protein>
<keyword evidence="16" id="KW-1185">Reference proteome</keyword>
<keyword evidence="6 13" id="KW-0479">Metal-binding</keyword>
<dbReference type="CDD" id="cd11056">
    <property type="entry name" value="CYP6-like"/>
    <property type="match status" value="1"/>
</dbReference>
<dbReference type="PANTHER" id="PTHR24292:SF54">
    <property type="entry name" value="CYP9F3-RELATED"/>
    <property type="match status" value="1"/>
</dbReference>
<dbReference type="GO" id="GO:0005506">
    <property type="term" value="F:iron ion binding"/>
    <property type="evidence" value="ECO:0007669"/>
    <property type="project" value="InterPro"/>
</dbReference>
<dbReference type="OrthoDB" id="2789670at2759"/>
<gene>
    <name evidence="15" type="ORF">J437_LFUL016532</name>
</gene>
<dbReference type="InterPro" id="IPR050476">
    <property type="entry name" value="Insect_CytP450_Detox"/>
</dbReference>
<sequence length="353" mass="40793">MRDKPFGGIFICCSPILLIKDPEIIRDVMVKDFGTHFQNRLARAHETMDPLLFKNLFMAREKGHQLSEVLNEKILEKGTKISVTRLSAHLPDKSEYCKLVFKFHQNVNNGGDNQENGTEIFRPVFIKPEICEFFRKVVWDVVEEREKKKMFRGDFMDLLIQLKNTGKIEETDSVEEQAETNSLTYKKSMDPVLKNFQGDDFVAQIVLFFGAGFETSSTTASFALFELAANPEIQNKLIKEVDSTLVATEGKITYEAVQNMTYLDMVINETLRKYPPLATLDRECMKEYRNEKHNLVIEKGIPIMLSLFGQHRDPKYFPDPESFIPERFSEENVKKIPRYVYMPFGEGPRNCIG</sequence>
<dbReference type="InterPro" id="IPR017972">
    <property type="entry name" value="Cyt_P450_CS"/>
</dbReference>
<evidence type="ECO:0000256" key="11">
    <source>
        <dbReference type="ARBA" id="ARBA00023033"/>
    </source>
</evidence>
<dbReference type="Proteomes" id="UP000792457">
    <property type="component" value="Unassembled WGS sequence"/>
</dbReference>
<dbReference type="InterPro" id="IPR001128">
    <property type="entry name" value="Cyt_P450"/>
</dbReference>
<organism evidence="15 16">
    <name type="scientific">Ladona fulva</name>
    <name type="common">Scarce chaser dragonfly</name>
    <name type="synonym">Libellula fulva</name>
    <dbReference type="NCBI Taxonomy" id="123851"/>
    <lineage>
        <taxon>Eukaryota</taxon>
        <taxon>Metazoa</taxon>
        <taxon>Ecdysozoa</taxon>
        <taxon>Arthropoda</taxon>
        <taxon>Hexapoda</taxon>
        <taxon>Insecta</taxon>
        <taxon>Pterygota</taxon>
        <taxon>Palaeoptera</taxon>
        <taxon>Odonata</taxon>
        <taxon>Epiprocta</taxon>
        <taxon>Anisoptera</taxon>
        <taxon>Libelluloidea</taxon>
        <taxon>Libellulidae</taxon>
        <taxon>Ladona</taxon>
    </lineage>
</organism>
<evidence type="ECO:0000256" key="5">
    <source>
        <dbReference type="ARBA" id="ARBA00022617"/>
    </source>
</evidence>
<accession>A0A8K0P9X8</accession>
<reference evidence="15" key="1">
    <citation type="submission" date="2013-04" db="EMBL/GenBank/DDBJ databases">
        <authorList>
            <person name="Qu J."/>
            <person name="Murali S.C."/>
            <person name="Bandaranaike D."/>
            <person name="Bellair M."/>
            <person name="Blankenburg K."/>
            <person name="Chao H."/>
            <person name="Dinh H."/>
            <person name="Doddapaneni H."/>
            <person name="Downs B."/>
            <person name="Dugan-Rocha S."/>
            <person name="Elkadiri S."/>
            <person name="Gnanaolivu R.D."/>
            <person name="Hernandez B."/>
            <person name="Javaid M."/>
            <person name="Jayaseelan J.C."/>
            <person name="Lee S."/>
            <person name="Li M."/>
            <person name="Ming W."/>
            <person name="Munidasa M."/>
            <person name="Muniz J."/>
            <person name="Nguyen L."/>
            <person name="Ongeri F."/>
            <person name="Osuji N."/>
            <person name="Pu L.-L."/>
            <person name="Puazo M."/>
            <person name="Qu C."/>
            <person name="Quiroz J."/>
            <person name="Raj R."/>
            <person name="Weissenberger G."/>
            <person name="Xin Y."/>
            <person name="Zou X."/>
            <person name="Han Y."/>
            <person name="Richards S."/>
            <person name="Worley K."/>
            <person name="Muzny D."/>
            <person name="Gibbs R."/>
        </authorList>
    </citation>
    <scope>NUCLEOTIDE SEQUENCE</scope>
    <source>
        <strain evidence="15">Sampled in the wild</strain>
    </source>
</reference>
<evidence type="ECO:0000256" key="2">
    <source>
        <dbReference type="ARBA" id="ARBA00004174"/>
    </source>
</evidence>
<comment type="subcellular location">
    <subcellularLocation>
        <location evidence="3">Endoplasmic reticulum membrane</location>
        <topology evidence="3">Peripheral membrane protein</topology>
    </subcellularLocation>
    <subcellularLocation>
        <location evidence="2">Microsome membrane</location>
        <topology evidence="2">Peripheral membrane protein</topology>
    </subcellularLocation>
</comment>
<dbReference type="Pfam" id="PF00067">
    <property type="entry name" value="p450"/>
    <property type="match status" value="1"/>
</dbReference>
<evidence type="ECO:0000256" key="10">
    <source>
        <dbReference type="ARBA" id="ARBA00023004"/>
    </source>
</evidence>
<keyword evidence="11 14" id="KW-0503">Monooxygenase</keyword>
<keyword evidence="5 13" id="KW-0349">Heme</keyword>
<keyword evidence="7" id="KW-0256">Endoplasmic reticulum</keyword>
<keyword evidence="10 13" id="KW-0408">Iron</keyword>
<reference evidence="15" key="2">
    <citation type="submission" date="2017-10" db="EMBL/GenBank/DDBJ databases">
        <title>Ladona fulva Genome sequencing and assembly.</title>
        <authorList>
            <person name="Murali S."/>
            <person name="Richards S."/>
            <person name="Bandaranaike D."/>
            <person name="Bellair M."/>
            <person name="Blankenburg K."/>
            <person name="Chao H."/>
            <person name="Dinh H."/>
            <person name="Doddapaneni H."/>
            <person name="Dugan-Rocha S."/>
            <person name="Elkadiri S."/>
            <person name="Gnanaolivu R."/>
            <person name="Hernandez B."/>
            <person name="Skinner E."/>
            <person name="Javaid M."/>
            <person name="Lee S."/>
            <person name="Li M."/>
            <person name="Ming W."/>
            <person name="Munidasa M."/>
            <person name="Muniz J."/>
            <person name="Nguyen L."/>
            <person name="Hughes D."/>
            <person name="Osuji N."/>
            <person name="Pu L.-L."/>
            <person name="Puazo M."/>
            <person name="Qu C."/>
            <person name="Quiroz J."/>
            <person name="Raj R."/>
            <person name="Weissenberger G."/>
            <person name="Xin Y."/>
            <person name="Zou X."/>
            <person name="Han Y."/>
            <person name="Worley K."/>
            <person name="Muzny D."/>
            <person name="Gibbs R."/>
        </authorList>
    </citation>
    <scope>NUCLEOTIDE SEQUENCE</scope>
    <source>
        <strain evidence="15">Sampled in the wild</strain>
    </source>
</reference>
<dbReference type="PRINTS" id="PR00463">
    <property type="entry name" value="EP450I"/>
</dbReference>
<dbReference type="PROSITE" id="PS00086">
    <property type="entry name" value="CYTOCHROME_P450"/>
    <property type="match status" value="1"/>
</dbReference>
<comment type="similarity">
    <text evidence="4 14">Belongs to the cytochrome P450 family.</text>
</comment>
<evidence type="ECO:0000313" key="16">
    <source>
        <dbReference type="Proteomes" id="UP000792457"/>
    </source>
</evidence>